<evidence type="ECO:0000313" key="11">
    <source>
        <dbReference type="Proteomes" id="UP001213681"/>
    </source>
</evidence>
<feature type="compositionally biased region" description="Basic and acidic residues" evidence="8">
    <location>
        <begin position="162"/>
        <end position="194"/>
    </location>
</feature>
<evidence type="ECO:0000256" key="8">
    <source>
        <dbReference type="SAM" id="MobiDB-lite"/>
    </source>
</evidence>
<dbReference type="InterPro" id="IPR039113">
    <property type="entry name" value="ATG29"/>
</dbReference>
<evidence type="ECO:0000256" key="4">
    <source>
        <dbReference type="ARBA" id="ARBA00022448"/>
    </source>
</evidence>
<dbReference type="PANTHER" id="PTHR40012:SF1">
    <property type="entry name" value="AUTOPHAGY-RELATED PROTEIN 29"/>
    <property type="match status" value="1"/>
</dbReference>
<keyword evidence="11" id="KW-1185">Reference proteome</keyword>
<evidence type="ECO:0000256" key="7">
    <source>
        <dbReference type="ARBA" id="ARBA00060351"/>
    </source>
</evidence>
<evidence type="ECO:0000256" key="3">
    <source>
        <dbReference type="ARBA" id="ARBA00013784"/>
    </source>
</evidence>
<dbReference type="GO" id="GO:0000407">
    <property type="term" value="C:phagophore assembly site"/>
    <property type="evidence" value="ECO:0007669"/>
    <property type="project" value="UniProtKB-SubCell"/>
</dbReference>
<comment type="similarity">
    <text evidence="2">Belongs to the ATG29 family.</text>
</comment>
<proteinExistence type="inferred from homology"/>
<evidence type="ECO:0000313" key="10">
    <source>
        <dbReference type="EMBL" id="KAJ5459914.1"/>
    </source>
</evidence>
<dbReference type="EMBL" id="JAPVEA010000002">
    <property type="protein sequence ID" value="KAJ5459914.1"/>
    <property type="molecule type" value="Genomic_DNA"/>
</dbReference>
<dbReference type="GeneID" id="81595092"/>
<keyword evidence="5" id="KW-0653">Protein transport</keyword>
<dbReference type="Gene3D" id="1.10.10.2570">
    <property type="match status" value="1"/>
</dbReference>
<evidence type="ECO:0000256" key="2">
    <source>
        <dbReference type="ARBA" id="ARBA00010082"/>
    </source>
</evidence>
<dbReference type="FunFam" id="1.10.10.2570:FF:000001">
    <property type="entry name" value="Autophagy-related protein 29"/>
    <property type="match status" value="1"/>
</dbReference>
<feature type="region of interest" description="Disordered" evidence="8">
    <location>
        <begin position="89"/>
        <end position="381"/>
    </location>
</feature>
<feature type="compositionally biased region" description="Acidic residues" evidence="8">
    <location>
        <begin position="246"/>
        <end position="255"/>
    </location>
</feature>
<dbReference type="RefSeq" id="XP_056768956.1">
    <property type="nucleotide sequence ID" value="XM_056904849.1"/>
</dbReference>
<name>A0AAD6CB23_9EURO</name>
<comment type="subcellular location">
    <subcellularLocation>
        <location evidence="1">Preautophagosomal structure</location>
    </subcellularLocation>
</comment>
<reference evidence="10" key="1">
    <citation type="submission" date="2022-12" db="EMBL/GenBank/DDBJ databases">
        <authorList>
            <person name="Petersen C."/>
        </authorList>
    </citation>
    <scope>NUCLEOTIDE SEQUENCE</scope>
    <source>
        <strain evidence="10">IBT 16125</strain>
    </source>
</reference>
<dbReference type="PANTHER" id="PTHR40012">
    <property type="entry name" value="AUTOPHAGY-RELATED PROTEIN 29"/>
    <property type="match status" value="1"/>
</dbReference>
<sequence>MATKTDPSHTNFTVFIRLPFPRGDFVDPPPVEWNAAKDQALWDILSRPSKGDGIDWKALADHFDVTLQFLLQQAAWLYDRQLSQVRAQMRRVPPVQSSSPSPAPGSVSGSTALSANAPKGLAPTGPRGPSRPVSQQKDVPQRAPSGRRTSSTSTTTINQARHSRDSSRNETPTEGKEQRWENFVRRPSVTRREQPQTTSFMRSPTLEEEDLSSSSTESDSEVEETRRVPRFRKFGKFSTQRIGLQDDADDDEDDTPAFLPLSRENDQTPRDRPGEELSATLRLDAERAAAARRRMADRAGHRHPVATESSTSSMSSGAPVSLTNSDSRRLGQPASALSPHRAGEAPRQSPRKSTTSGRDASDGTPSMGSSFSDLDDASVTQSALEEALLSNMQHGGMASRMSTISQALRSRYLQ</sequence>
<evidence type="ECO:0000256" key="1">
    <source>
        <dbReference type="ARBA" id="ARBA00004329"/>
    </source>
</evidence>
<dbReference type="InterPro" id="IPR040666">
    <property type="entry name" value="Atg29_N"/>
</dbReference>
<dbReference type="GO" id="GO:0000045">
    <property type="term" value="P:autophagosome assembly"/>
    <property type="evidence" value="ECO:0007669"/>
    <property type="project" value="InterPro"/>
</dbReference>
<comment type="function">
    <text evidence="7">Plays a role in autophagy. Functions at the preautophagosomal structure (PAS) in order to form normal autophagosomes under starvation conditions. Also plays a role in mitophagy and regulation of filamentous growth.</text>
</comment>
<feature type="domain" description="Atg29 N-terminal" evidence="9">
    <location>
        <begin position="12"/>
        <end position="65"/>
    </location>
</feature>
<reference evidence="10" key="2">
    <citation type="journal article" date="2023" name="IMA Fungus">
        <title>Comparative genomic study of the Penicillium genus elucidates a diverse pangenome and 15 lateral gene transfer events.</title>
        <authorList>
            <person name="Petersen C."/>
            <person name="Sorensen T."/>
            <person name="Nielsen M.R."/>
            <person name="Sondergaard T.E."/>
            <person name="Sorensen J.L."/>
            <person name="Fitzpatrick D.A."/>
            <person name="Frisvad J.C."/>
            <person name="Nielsen K.L."/>
        </authorList>
    </citation>
    <scope>NUCLEOTIDE SEQUENCE</scope>
    <source>
        <strain evidence="10">IBT 16125</strain>
    </source>
</reference>
<evidence type="ECO:0000256" key="5">
    <source>
        <dbReference type="ARBA" id="ARBA00022927"/>
    </source>
</evidence>
<dbReference type="Proteomes" id="UP001213681">
    <property type="component" value="Unassembled WGS sequence"/>
</dbReference>
<feature type="compositionally biased region" description="Polar residues" evidence="8">
    <location>
        <begin position="351"/>
        <end position="381"/>
    </location>
</feature>
<keyword evidence="4" id="KW-0813">Transport</keyword>
<evidence type="ECO:0000256" key="6">
    <source>
        <dbReference type="ARBA" id="ARBA00023006"/>
    </source>
</evidence>
<dbReference type="GO" id="GO:0015031">
    <property type="term" value="P:protein transport"/>
    <property type="evidence" value="ECO:0007669"/>
    <property type="project" value="UniProtKB-KW"/>
</dbReference>
<feature type="compositionally biased region" description="Basic and acidic residues" evidence="8">
    <location>
        <begin position="263"/>
        <end position="275"/>
    </location>
</feature>
<feature type="compositionally biased region" description="Low complexity" evidence="8">
    <location>
        <begin position="92"/>
        <end position="110"/>
    </location>
</feature>
<organism evidence="10 11">
    <name type="scientific">Penicillium daleae</name>
    <dbReference type="NCBI Taxonomy" id="63821"/>
    <lineage>
        <taxon>Eukaryota</taxon>
        <taxon>Fungi</taxon>
        <taxon>Dikarya</taxon>
        <taxon>Ascomycota</taxon>
        <taxon>Pezizomycotina</taxon>
        <taxon>Eurotiomycetes</taxon>
        <taxon>Eurotiomycetidae</taxon>
        <taxon>Eurotiales</taxon>
        <taxon>Aspergillaceae</taxon>
        <taxon>Penicillium</taxon>
    </lineage>
</organism>
<dbReference type="InterPro" id="IPR039362">
    <property type="entry name" value="ATG29_sf"/>
</dbReference>
<comment type="caution">
    <text evidence="10">The sequence shown here is derived from an EMBL/GenBank/DDBJ whole genome shotgun (WGS) entry which is preliminary data.</text>
</comment>
<keyword evidence="6" id="KW-0072">Autophagy</keyword>
<protein>
    <recommendedName>
        <fullName evidence="3">Autophagy-related protein 29</fullName>
    </recommendedName>
</protein>
<dbReference type="AlphaFoldDB" id="A0AAD6CB23"/>
<accession>A0AAD6CB23</accession>
<evidence type="ECO:0000259" key="9">
    <source>
        <dbReference type="Pfam" id="PF18388"/>
    </source>
</evidence>
<dbReference type="Pfam" id="PF18388">
    <property type="entry name" value="ATG29_N"/>
    <property type="match status" value="1"/>
</dbReference>
<feature type="compositionally biased region" description="Basic and acidic residues" evidence="8">
    <location>
        <begin position="283"/>
        <end position="299"/>
    </location>
</feature>
<gene>
    <name evidence="10" type="ORF">N7458_001466</name>
</gene>